<organism evidence="8 9">
    <name type="scientific">Sediminicoccus rosea</name>
    <dbReference type="NCBI Taxonomy" id="1225128"/>
    <lineage>
        <taxon>Bacteria</taxon>
        <taxon>Pseudomonadati</taxon>
        <taxon>Pseudomonadota</taxon>
        <taxon>Alphaproteobacteria</taxon>
        <taxon>Acetobacterales</taxon>
        <taxon>Roseomonadaceae</taxon>
        <taxon>Sediminicoccus</taxon>
    </lineage>
</organism>
<sequence length="241" mass="24712">MTAGGGLGAVPPGQDAPARSSRSLGLGKLLLMVAGLALGGVLLKALGAAPGTEWVDLYIRDQGLLGESLFLLAGGLATAVGVPRQVVAFLAGYAFGTVIGVAVALAAQMLGCVLAYGWARAIARDWAERRLAGRFGPRLRPVVETLRENPFGAALALRLFPVGNNLALNFLAGMSALPAGAFFLASALGYLPQTVVFALLGKGVRVDGFWQLGLSGVLLALSVGLGVWLMGRHRAGRALGK</sequence>
<feature type="transmembrane region" description="Helical" evidence="6">
    <location>
        <begin position="166"/>
        <end position="189"/>
    </location>
</feature>
<dbReference type="EMBL" id="CP137852">
    <property type="protein sequence ID" value="WPB85912.1"/>
    <property type="molecule type" value="Genomic_DNA"/>
</dbReference>
<dbReference type="RefSeq" id="WP_318649890.1">
    <property type="nucleotide sequence ID" value="NZ_CP137852.1"/>
</dbReference>
<evidence type="ECO:0000256" key="1">
    <source>
        <dbReference type="ARBA" id="ARBA00004651"/>
    </source>
</evidence>
<feature type="transmembrane region" description="Helical" evidence="6">
    <location>
        <begin position="29"/>
        <end position="49"/>
    </location>
</feature>
<name>A0ABZ0PKB9_9PROT</name>
<proteinExistence type="inferred from homology"/>
<keyword evidence="5 6" id="KW-0472">Membrane</keyword>
<keyword evidence="9" id="KW-1185">Reference proteome</keyword>
<feature type="transmembrane region" description="Helical" evidence="6">
    <location>
        <begin position="69"/>
        <end position="87"/>
    </location>
</feature>
<dbReference type="InterPro" id="IPR015414">
    <property type="entry name" value="TMEM64"/>
</dbReference>
<dbReference type="PANTHER" id="PTHR12677:SF59">
    <property type="entry name" value="GOLGI APPARATUS MEMBRANE PROTEIN TVP38-RELATED"/>
    <property type="match status" value="1"/>
</dbReference>
<evidence type="ECO:0000259" key="7">
    <source>
        <dbReference type="Pfam" id="PF09335"/>
    </source>
</evidence>
<protein>
    <recommendedName>
        <fullName evidence="6">TVP38/TMEM64 family membrane protein</fullName>
    </recommendedName>
</protein>
<feature type="transmembrane region" description="Helical" evidence="6">
    <location>
        <begin position="93"/>
        <end position="119"/>
    </location>
</feature>
<feature type="transmembrane region" description="Helical" evidence="6">
    <location>
        <begin position="209"/>
        <end position="231"/>
    </location>
</feature>
<comment type="similarity">
    <text evidence="6">Belongs to the TVP38/TMEM64 family.</text>
</comment>
<feature type="domain" description="VTT" evidence="7">
    <location>
        <begin position="82"/>
        <end position="202"/>
    </location>
</feature>
<evidence type="ECO:0000256" key="2">
    <source>
        <dbReference type="ARBA" id="ARBA00022475"/>
    </source>
</evidence>
<evidence type="ECO:0000256" key="3">
    <source>
        <dbReference type="ARBA" id="ARBA00022692"/>
    </source>
</evidence>
<dbReference type="PANTHER" id="PTHR12677">
    <property type="entry name" value="GOLGI APPARATUS MEMBRANE PROTEIN TVP38-RELATED"/>
    <property type="match status" value="1"/>
</dbReference>
<evidence type="ECO:0000313" key="9">
    <source>
        <dbReference type="Proteomes" id="UP001305521"/>
    </source>
</evidence>
<keyword evidence="3 6" id="KW-0812">Transmembrane</keyword>
<evidence type="ECO:0000256" key="4">
    <source>
        <dbReference type="ARBA" id="ARBA00022989"/>
    </source>
</evidence>
<dbReference type="Pfam" id="PF09335">
    <property type="entry name" value="VTT_dom"/>
    <property type="match status" value="1"/>
</dbReference>
<gene>
    <name evidence="8" type="ORF">R9Z33_03325</name>
</gene>
<dbReference type="InterPro" id="IPR032816">
    <property type="entry name" value="VTT_dom"/>
</dbReference>
<keyword evidence="2 6" id="KW-1003">Cell membrane</keyword>
<keyword evidence="4 6" id="KW-1133">Transmembrane helix</keyword>
<comment type="subcellular location">
    <subcellularLocation>
        <location evidence="1 6">Cell membrane</location>
        <topology evidence="1 6">Multi-pass membrane protein</topology>
    </subcellularLocation>
</comment>
<reference evidence="8 9" key="1">
    <citation type="submission" date="2023-11" db="EMBL/GenBank/DDBJ databases">
        <title>Arctic aerobic anoxygenic photoheterotroph Sediminicoccus rosea KRV36 adapts its photosynthesis to long days of polar summer.</title>
        <authorList>
            <person name="Tomasch J."/>
            <person name="Kopejtka K."/>
            <person name="Bily T."/>
            <person name="Gardiner A.T."/>
            <person name="Gardian Z."/>
            <person name="Shivaramu S."/>
            <person name="Koblizek M."/>
            <person name="Engelhardt F."/>
            <person name="Kaftan D."/>
        </authorList>
    </citation>
    <scope>NUCLEOTIDE SEQUENCE [LARGE SCALE GENOMIC DNA]</scope>
    <source>
        <strain evidence="8 9">R-30</strain>
    </source>
</reference>
<evidence type="ECO:0000256" key="6">
    <source>
        <dbReference type="RuleBase" id="RU366058"/>
    </source>
</evidence>
<accession>A0ABZ0PKB9</accession>
<dbReference type="Proteomes" id="UP001305521">
    <property type="component" value="Chromosome"/>
</dbReference>
<evidence type="ECO:0000256" key="5">
    <source>
        <dbReference type="ARBA" id="ARBA00023136"/>
    </source>
</evidence>
<evidence type="ECO:0000313" key="8">
    <source>
        <dbReference type="EMBL" id="WPB85912.1"/>
    </source>
</evidence>